<dbReference type="PANTHER" id="PTHR11802">
    <property type="entry name" value="SERINE PROTEASE FAMILY S10 SERINE CARBOXYPEPTIDASE"/>
    <property type="match status" value="1"/>
</dbReference>
<keyword evidence="5 10" id="KW-0645">Protease</keyword>
<comment type="subcellular location">
    <subcellularLocation>
        <location evidence="1">Secreted</location>
    </subcellularLocation>
</comment>
<name>A0ABD3LX88_EUCGL</name>
<evidence type="ECO:0000256" key="8">
    <source>
        <dbReference type="ARBA" id="ARBA00023157"/>
    </source>
</evidence>
<dbReference type="InterPro" id="IPR018202">
    <property type="entry name" value="Ser_caboxypep_ser_AS"/>
</dbReference>
<keyword evidence="4 10" id="KW-0121">Carboxypeptidase</keyword>
<dbReference type="InterPro" id="IPR033124">
    <property type="entry name" value="Ser_caboxypep_his_AS"/>
</dbReference>
<dbReference type="AlphaFoldDB" id="A0ABD3LX88"/>
<dbReference type="Gene3D" id="3.40.50.1820">
    <property type="entry name" value="alpha/beta hydrolase"/>
    <property type="match status" value="1"/>
</dbReference>
<dbReference type="GO" id="GO:0004185">
    <property type="term" value="F:serine-type carboxypeptidase activity"/>
    <property type="evidence" value="ECO:0007669"/>
    <property type="project" value="UniProtKB-UniRule"/>
</dbReference>
<evidence type="ECO:0000313" key="11">
    <source>
        <dbReference type="EMBL" id="KAL3755114.1"/>
    </source>
</evidence>
<evidence type="ECO:0000256" key="5">
    <source>
        <dbReference type="ARBA" id="ARBA00022670"/>
    </source>
</evidence>
<keyword evidence="9" id="KW-0325">Glycoprotein</keyword>
<accession>A0ABD3LX88</accession>
<dbReference type="FunFam" id="3.40.50.12670:FF:000002">
    <property type="entry name" value="Carboxypeptidase"/>
    <property type="match status" value="1"/>
</dbReference>
<feature type="chain" id="PRO_5044528164" description="Carboxypeptidase" evidence="10">
    <location>
        <begin position="20"/>
        <end position="508"/>
    </location>
</feature>
<keyword evidence="6 10" id="KW-0732">Signal</keyword>
<dbReference type="Proteomes" id="UP001634007">
    <property type="component" value="Unassembled WGS sequence"/>
</dbReference>
<evidence type="ECO:0000256" key="4">
    <source>
        <dbReference type="ARBA" id="ARBA00022645"/>
    </source>
</evidence>
<dbReference type="GO" id="GO:0006508">
    <property type="term" value="P:proteolysis"/>
    <property type="evidence" value="ECO:0007669"/>
    <property type="project" value="UniProtKB-KW"/>
</dbReference>
<dbReference type="GO" id="GO:0005576">
    <property type="term" value="C:extracellular region"/>
    <property type="evidence" value="ECO:0007669"/>
    <property type="project" value="UniProtKB-SubCell"/>
</dbReference>
<evidence type="ECO:0000256" key="6">
    <source>
        <dbReference type="ARBA" id="ARBA00022729"/>
    </source>
</evidence>
<dbReference type="InterPro" id="IPR029058">
    <property type="entry name" value="AB_hydrolase_fold"/>
</dbReference>
<dbReference type="SUPFAM" id="SSF53474">
    <property type="entry name" value="alpha/beta-Hydrolases"/>
    <property type="match status" value="1"/>
</dbReference>
<evidence type="ECO:0000256" key="2">
    <source>
        <dbReference type="ARBA" id="ARBA00009431"/>
    </source>
</evidence>
<sequence>MSQTWLILTVITCSILMQACKPVTSLSDRIVSLPGQPSINFSHYSGYITVGDYPPRAFFYYFVEAETSPDSKPLVLWLTGGPGCSSLGYGAFIEHGPFKVKGVDLVKRDYMANLLYLESPAGVGFSYSTNQSFYKGITDNITAQDNLVFLQRWFTKYPQYEGRDFFITGESYGGHYVPELARLIVQSKVEINLKGIELRIDFKRLLKPFLTIIPLFPLQFDYLFGHNLQIGNPLLDYEFDTNTMTTFYWSHGMMSDQTELLFQNVCNYTRLLREIRSRNLTSECLEVLKEAAKELNDTNAIDKYDVLADICLTSGQSTLNIFYKMLTTAHSLSSSLASEDLINYQNFLETKDPCEEQDVIKYFNRKDVQDALHAKLVAVGHWNTCSDDVNKNYRFEDLYISMIPVLGELVKSGLRVLIYSGDLDAVVPFLGTRTMVDALATNVLKLNTTLSYRAWFDSKQVAGYTQEYGNLAFAIIRGASHTAPATQPERSLQLFTSFLEGKSLPTNP</sequence>
<keyword evidence="8" id="KW-1015">Disulfide bond</keyword>
<reference evidence="11 12" key="1">
    <citation type="submission" date="2024-11" db="EMBL/GenBank/DDBJ databases">
        <title>Chromosome-level genome assembly of Eucalyptus globulus Labill. provides insights into its genome evolution.</title>
        <authorList>
            <person name="Li X."/>
        </authorList>
    </citation>
    <scope>NUCLEOTIDE SEQUENCE [LARGE SCALE GENOMIC DNA]</scope>
    <source>
        <strain evidence="11">CL2024</strain>
        <tissue evidence="11">Fresh tender leaves</tissue>
    </source>
</reference>
<evidence type="ECO:0000256" key="10">
    <source>
        <dbReference type="RuleBase" id="RU361156"/>
    </source>
</evidence>
<feature type="signal peptide" evidence="10">
    <location>
        <begin position="1"/>
        <end position="19"/>
    </location>
</feature>
<dbReference type="PRINTS" id="PR00724">
    <property type="entry name" value="CRBOXYPTASEC"/>
</dbReference>
<comment type="similarity">
    <text evidence="2 10">Belongs to the peptidase S10 family.</text>
</comment>
<dbReference type="EMBL" id="JBJKBG010000001">
    <property type="protein sequence ID" value="KAL3755114.1"/>
    <property type="molecule type" value="Genomic_DNA"/>
</dbReference>
<dbReference type="PROSITE" id="PS00560">
    <property type="entry name" value="CARBOXYPEPT_SER_HIS"/>
    <property type="match status" value="1"/>
</dbReference>
<dbReference type="PANTHER" id="PTHR11802:SF281">
    <property type="entry name" value="CARBOXYPEPTIDASE"/>
    <property type="match status" value="1"/>
</dbReference>
<proteinExistence type="inferred from homology"/>
<organism evidence="11 12">
    <name type="scientific">Eucalyptus globulus</name>
    <name type="common">Tasmanian blue gum</name>
    <dbReference type="NCBI Taxonomy" id="34317"/>
    <lineage>
        <taxon>Eukaryota</taxon>
        <taxon>Viridiplantae</taxon>
        <taxon>Streptophyta</taxon>
        <taxon>Embryophyta</taxon>
        <taxon>Tracheophyta</taxon>
        <taxon>Spermatophyta</taxon>
        <taxon>Magnoliopsida</taxon>
        <taxon>eudicotyledons</taxon>
        <taxon>Gunneridae</taxon>
        <taxon>Pentapetalae</taxon>
        <taxon>rosids</taxon>
        <taxon>malvids</taxon>
        <taxon>Myrtales</taxon>
        <taxon>Myrtaceae</taxon>
        <taxon>Myrtoideae</taxon>
        <taxon>Eucalypteae</taxon>
        <taxon>Eucalyptus</taxon>
    </lineage>
</organism>
<dbReference type="FunFam" id="3.40.50.11320:FF:000002">
    <property type="entry name" value="Carboxypeptidase"/>
    <property type="match status" value="1"/>
</dbReference>
<evidence type="ECO:0000256" key="1">
    <source>
        <dbReference type="ARBA" id="ARBA00004613"/>
    </source>
</evidence>
<evidence type="ECO:0000313" key="12">
    <source>
        <dbReference type="Proteomes" id="UP001634007"/>
    </source>
</evidence>
<evidence type="ECO:0000256" key="9">
    <source>
        <dbReference type="ARBA" id="ARBA00023180"/>
    </source>
</evidence>
<dbReference type="EC" id="3.4.16.-" evidence="10"/>
<evidence type="ECO:0000256" key="7">
    <source>
        <dbReference type="ARBA" id="ARBA00022801"/>
    </source>
</evidence>
<keyword evidence="12" id="KW-1185">Reference proteome</keyword>
<dbReference type="PROSITE" id="PS00131">
    <property type="entry name" value="CARBOXYPEPT_SER_SER"/>
    <property type="match status" value="1"/>
</dbReference>
<gene>
    <name evidence="11" type="ORF">ACJRO7_002220</name>
</gene>
<keyword evidence="7 10" id="KW-0378">Hydrolase</keyword>
<comment type="caution">
    <text evidence="11">The sequence shown here is derived from an EMBL/GenBank/DDBJ whole genome shotgun (WGS) entry which is preliminary data.</text>
</comment>
<keyword evidence="3" id="KW-0964">Secreted</keyword>
<protein>
    <recommendedName>
        <fullName evidence="10">Carboxypeptidase</fullName>
        <ecNumber evidence="10">3.4.16.-</ecNumber>
    </recommendedName>
</protein>
<evidence type="ECO:0000256" key="3">
    <source>
        <dbReference type="ARBA" id="ARBA00022525"/>
    </source>
</evidence>
<dbReference type="InterPro" id="IPR001563">
    <property type="entry name" value="Peptidase_S10"/>
</dbReference>
<dbReference type="Pfam" id="PF00450">
    <property type="entry name" value="Peptidase_S10"/>
    <property type="match status" value="2"/>
</dbReference>